<dbReference type="InterPro" id="IPR011712">
    <property type="entry name" value="Sig_transdc_His_kin_sub3_dim/P"/>
</dbReference>
<dbReference type="GO" id="GO:0016020">
    <property type="term" value="C:membrane"/>
    <property type="evidence" value="ECO:0007669"/>
    <property type="project" value="InterPro"/>
</dbReference>
<feature type="transmembrane region" description="Helical" evidence="10">
    <location>
        <begin position="249"/>
        <end position="270"/>
    </location>
</feature>
<dbReference type="GO" id="GO:0005524">
    <property type="term" value="F:ATP binding"/>
    <property type="evidence" value="ECO:0007669"/>
    <property type="project" value="UniProtKB-KW"/>
</dbReference>
<dbReference type="EC" id="2.7.13.3" evidence="2"/>
<feature type="transmembrane region" description="Helical" evidence="10">
    <location>
        <begin position="282"/>
        <end position="302"/>
    </location>
</feature>
<keyword evidence="6" id="KW-0418">Kinase</keyword>
<keyword evidence="10" id="KW-0812">Transmembrane</keyword>
<dbReference type="PANTHER" id="PTHR24421:SF10">
    <property type="entry name" value="NITRATE_NITRITE SENSOR PROTEIN NARQ"/>
    <property type="match status" value="1"/>
</dbReference>
<protein>
    <recommendedName>
        <fullName evidence="2">histidine kinase</fullName>
        <ecNumber evidence="2">2.7.13.3</ecNumber>
    </recommendedName>
</protein>
<dbReference type="OrthoDB" id="613787at2"/>
<dbReference type="SMART" id="SM00387">
    <property type="entry name" value="HATPase_c"/>
    <property type="match status" value="1"/>
</dbReference>
<dbReference type="Pfam" id="PF07730">
    <property type="entry name" value="HisKA_3"/>
    <property type="match status" value="1"/>
</dbReference>
<dbReference type="Pfam" id="PF07695">
    <property type="entry name" value="7TMR-DISM_7TM"/>
    <property type="match status" value="1"/>
</dbReference>
<dbReference type="InterPro" id="IPR005467">
    <property type="entry name" value="His_kinase_dom"/>
</dbReference>
<evidence type="ECO:0000256" key="10">
    <source>
        <dbReference type="SAM" id="Phobius"/>
    </source>
</evidence>
<keyword evidence="4" id="KW-0808">Transferase</keyword>
<keyword evidence="10" id="KW-0472">Membrane</keyword>
<comment type="catalytic activity">
    <reaction evidence="1">
        <text>ATP + protein L-histidine = ADP + protein N-phospho-L-histidine.</text>
        <dbReference type="EC" id="2.7.13.3"/>
    </reaction>
</comment>
<keyword evidence="10" id="KW-1133">Transmembrane helix</keyword>
<feature type="transmembrane region" description="Helical" evidence="10">
    <location>
        <begin position="213"/>
        <end position="229"/>
    </location>
</feature>
<feature type="transmembrane region" description="Helical" evidence="10">
    <location>
        <begin position="341"/>
        <end position="361"/>
    </location>
</feature>
<dbReference type="InterPro" id="IPR003594">
    <property type="entry name" value="HATPase_dom"/>
</dbReference>
<dbReference type="Gene3D" id="1.20.5.1930">
    <property type="match status" value="1"/>
</dbReference>
<dbReference type="SUPFAM" id="SSF55874">
    <property type="entry name" value="ATPase domain of HSP90 chaperone/DNA topoisomerase II/histidine kinase"/>
    <property type="match status" value="1"/>
</dbReference>
<dbReference type="GO" id="GO:0000155">
    <property type="term" value="F:phosphorelay sensor kinase activity"/>
    <property type="evidence" value="ECO:0007669"/>
    <property type="project" value="InterPro"/>
</dbReference>
<name>A0A368JIV3_9BACT</name>
<accession>A0A368JIV3</accession>
<evidence type="ECO:0000256" key="5">
    <source>
        <dbReference type="ARBA" id="ARBA00022741"/>
    </source>
</evidence>
<dbReference type="PROSITE" id="PS50109">
    <property type="entry name" value="HIS_KIN"/>
    <property type="match status" value="1"/>
</dbReference>
<dbReference type="EMBL" id="QOWE01000018">
    <property type="protein sequence ID" value="RCR67587.1"/>
    <property type="molecule type" value="Genomic_DNA"/>
</dbReference>
<dbReference type="PANTHER" id="PTHR24421">
    <property type="entry name" value="NITRATE/NITRITE SENSOR PROTEIN NARX-RELATED"/>
    <property type="match status" value="1"/>
</dbReference>
<keyword evidence="7" id="KW-0067">ATP-binding</keyword>
<dbReference type="InterPro" id="IPR011622">
    <property type="entry name" value="7TMR_DISM_rcpt_extracell_dom2"/>
</dbReference>
<feature type="transmembrane region" description="Helical" evidence="10">
    <location>
        <begin position="308"/>
        <end position="329"/>
    </location>
</feature>
<evidence type="ECO:0000256" key="3">
    <source>
        <dbReference type="ARBA" id="ARBA00022553"/>
    </source>
</evidence>
<feature type="coiled-coil region" evidence="9">
    <location>
        <begin position="394"/>
        <end position="426"/>
    </location>
</feature>
<dbReference type="RefSeq" id="WP_114408019.1">
    <property type="nucleotide sequence ID" value="NZ_QOWE01000018.1"/>
</dbReference>
<evidence type="ECO:0000256" key="2">
    <source>
        <dbReference type="ARBA" id="ARBA00012438"/>
    </source>
</evidence>
<dbReference type="Pfam" id="PF02518">
    <property type="entry name" value="HATPase_c"/>
    <property type="match status" value="1"/>
</dbReference>
<evidence type="ECO:0000313" key="13">
    <source>
        <dbReference type="Proteomes" id="UP000253383"/>
    </source>
</evidence>
<dbReference type="Pfam" id="PF07696">
    <property type="entry name" value="7TMR-DISMED2"/>
    <property type="match status" value="1"/>
</dbReference>
<feature type="transmembrane region" description="Helical" evidence="10">
    <location>
        <begin position="188"/>
        <end position="206"/>
    </location>
</feature>
<reference evidence="12 13" key="1">
    <citation type="submission" date="2018-07" db="EMBL/GenBank/DDBJ databases">
        <title>Genome analysis of Larkinella rosea.</title>
        <authorList>
            <person name="Zhou Z."/>
            <person name="Wang G."/>
        </authorList>
    </citation>
    <scope>NUCLEOTIDE SEQUENCE [LARGE SCALE GENOMIC DNA]</scope>
    <source>
        <strain evidence="13">zzj9</strain>
    </source>
</reference>
<dbReference type="InterPro" id="IPR036890">
    <property type="entry name" value="HATPase_C_sf"/>
</dbReference>
<dbReference type="AlphaFoldDB" id="A0A368JIV3"/>
<gene>
    <name evidence="12" type="ORF">DUE52_21020</name>
</gene>
<keyword evidence="3" id="KW-0597">Phosphoprotein</keyword>
<evidence type="ECO:0000313" key="12">
    <source>
        <dbReference type="EMBL" id="RCR67587.1"/>
    </source>
</evidence>
<dbReference type="Gene3D" id="3.30.565.10">
    <property type="entry name" value="Histidine kinase-like ATPase, C-terminal domain"/>
    <property type="match status" value="1"/>
</dbReference>
<evidence type="ECO:0000259" key="11">
    <source>
        <dbReference type="PROSITE" id="PS50109"/>
    </source>
</evidence>
<keyword evidence="5" id="KW-0547">Nucleotide-binding</keyword>
<dbReference type="Gene3D" id="2.60.40.2380">
    <property type="match status" value="1"/>
</dbReference>
<evidence type="ECO:0000256" key="8">
    <source>
        <dbReference type="ARBA" id="ARBA00023012"/>
    </source>
</evidence>
<dbReference type="InterPro" id="IPR050482">
    <property type="entry name" value="Sensor_HK_TwoCompSys"/>
</dbReference>
<comment type="caution">
    <text evidence="12">The sequence shown here is derived from an EMBL/GenBank/DDBJ whole genome shotgun (WGS) entry which is preliminary data.</text>
</comment>
<dbReference type="CDD" id="cd16917">
    <property type="entry name" value="HATPase_UhpB-NarQ-NarX-like"/>
    <property type="match status" value="1"/>
</dbReference>
<keyword evidence="9" id="KW-0175">Coiled coil</keyword>
<keyword evidence="8" id="KW-0902">Two-component regulatory system</keyword>
<dbReference type="InterPro" id="IPR011623">
    <property type="entry name" value="7TMR_DISM_rcpt_extracell_dom1"/>
</dbReference>
<dbReference type="GO" id="GO:0046983">
    <property type="term" value="F:protein dimerization activity"/>
    <property type="evidence" value="ECO:0007669"/>
    <property type="project" value="InterPro"/>
</dbReference>
<evidence type="ECO:0000256" key="7">
    <source>
        <dbReference type="ARBA" id="ARBA00022840"/>
    </source>
</evidence>
<dbReference type="Proteomes" id="UP000253383">
    <property type="component" value="Unassembled WGS sequence"/>
</dbReference>
<proteinExistence type="predicted"/>
<evidence type="ECO:0000256" key="4">
    <source>
        <dbReference type="ARBA" id="ARBA00022679"/>
    </source>
</evidence>
<evidence type="ECO:0000256" key="1">
    <source>
        <dbReference type="ARBA" id="ARBA00000085"/>
    </source>
</evidence>
<evidence type="ECO:0000256" key="9">
    <source>
        <dbReference type="SAM" id="Coils"/>
    </source>
</evidence>
<organism evidence="12 13">
    <name type="scientific">Larkinella punicea</name>
    <dbReference type="NCBI Taxonomy" id="2315727"/>
    <lineage>
        <taxon>Bacteria</taxon>
        <taxon>Pseudomonadati</taxon>
        <taxon>Bacteroidota</taxon>
        <taxon>Cytophagia</taxon>
        <taxon>Cytophagales</taxon>
        <taxon>Spirosomataceae</taxon>
        <taxon>Larkinella</taxon>
    </lineage>
</organism>
<evidence type="ECO:0000256" key="6">
    <source>
        <dbReference type="ARBA" id="ARBA00022777"/>
    </source>
</evidence>
<keyword evidence="13" id="KW-1185">Reference proteome</keyword>
<feature type="domain" description="Histidine kinase" evidence="11">
    <location>
        <begin position="546"/>
        <end position="636"/>
    </location>
</feature>
<sequence>MPFRFFLLLLFLGIRAADVYASLPVLLSASQPKYSLGRRVDFLADTLDHLTINDVRKPALARLFQPSLQETPNLVFANSSYWFRFQLLNQDVRPESRYLFEVGFGNIREIDLYLIDRNGKITRFRAGDALGRNSRPISSNTYVFPLPLRPGEPYTVYVHIDNRQLHSYFPLIIWEEKGFQAHAQVATLLWGFYWGTLCLMLLYHLVIWLFTRIVSYLYLAFYLLSYLFYEACRGSNIGIRYLWPSSTWLAEHGLGLFSLGVFFTFIIFYSRALNLRQTIPRLYYTLWILCGLSVILVGINLLELLPLSLQFVALMSSCPLVIGMFVAGVLTWRQGQTSSKFYVIASMCYSLGFALFVLNRVGIIPGTGLLIHYSQNIGSLLEFTFMSVGLADYIRNERRSVRQMKRQREIAELAAYEQEIRKKIEMEEALIAGQIQERRRVADELHDQLGSVLFSIRTRLSELNNPDKQPIIDRSALHSLLQSVQDAYDGIRLIAHNFWPDELDERGLGSSLQQLTNSLNRAGKTSFVLQLSGMEEQLNRIAKFHLYCVCLELVTNILKHAQASEATIRFMVDENRKFLKLSVRDDGLGFDPDQFPQGKGLRSINERAGLMSGTINVSNLPDGGGTWVQIRIPLIEINLPKPPIHQQLNEPLVSPAR</sequence>